<dbReference type="AlphaFoldDB" id="A0A0N8GLH8"/>
<comment type="caution">
    <text evidence="9">The sequence shown here is derived from an EMBL/GenBank/DDBJ whole genome shotgun (WGS) entry which is preliminary data.</text>
</comment>
<dbReference type="Gene3D" id="3.40.50.2300">
    <property type="match status" value="2"/>
</dbReference>
<keyword evidence="10" id="KW-1185">Reference proteome</keyword>
<keyword evidence="6" id="KW-0449">Lipoprotein</keyword>
<keyword evidence="3" id="KW-1003">Cell membrane</keyword>
<proteinExistence type="inferred from homology"/>
<comment type="similarity">
    <text evidence="2">Belongs to the BMP lipoprotein family.</text>
</comment>
<dbReference type="InterPro" id="IPR003760">
    <property type="entry name" value="PnrA-like"/>
</dbReference>
<evidence type="ECO:0000259" key="8">
    <source>
        <dbReference type="Pfam" id="PF02608"/>
    </source>
</evidence>
<evidence type="ECO:0000313" key="9">
    <source>
        <dbReference type="EMBL" id="KPL72538.1"/>
    </source>
</evidence>
<dbReference type="SUPFAM" id="SSF53822">
    <property type="entry name" value="Periplasmic binding protein-like I"/>
    <property type="match status" value="1"/>
</dbReference>
<dbReference type="RefSeq" id="WP_062421417.1">
    <property type="nucleotide sequence ID" value="NZ_BBYA01000008.1"/>
</dbReference>
<dbReference type="PROSITE" id="PS51257">
    <property type="entry name" value="PROKAR_LIPOPROTEIN"/>
    <property type="match status" value="1"/>
</dbReference>
<evidence type="ECO:0000256" key="7">
    <source>
        <dbReference type="SAM" id="SignalP"/>
    </source>
</evidence>
<feature type="signal peptide" evidence="7">
    <location>
        <begin position="1"/>
        <end position="25"/>
    </location>
</feature>
<evidence type="ECO:0000256" key="2">
    <source>
        <dbReference type="ARBA" id="ARBA00008610"/>
    </source>
</evidence>
<evidence type="ECO:0000256" key="3">
    <source>
        <dbReference type="ARBA" id="ARBA00022475"/>
    </source>
</evidence>
<gene>
    <name evidence="9" type="ORF">ADM99_05290</name>
</gene>
<evidence type="ECO:0000313" key="10">
    <source>
        <dbReference type="Proteomes" id="UP000050430"/>
    </source>
</evidence>
<dbReference type="GO" id="GO:0005886">
    <property type="term" value="C:plasma membrane"/>
    <property type="evidence" value="ECO:0007669"/>
    <property type="project" value="UniProtKB-SubCell"/>
</dbReference>
<dbReference type="CDD" id="cd06354">
    <property type="entry name" value="PBP1_PrnA-like"/>
    <property type="match status" value="1"/>
</dbReference>
<comment type="subcellular location">
    <subcellularLocation>
        <location evidence="1">Cell membrane</location>
        <topology evidence="1">Lipid-anchor</topology>
    </subcellularLocation>
</comment>
<protein>
    <submittedName>
        <fullName evidence="9">Membrane protein</fullName>
    </submittedName>
</protein>
<name>A0A0N8GLH8_9CHLR</name>
<dbReference type="PANTHER" id="PTHR34296">
    <property type="entry name" value="TRANSCRIPTIONAL ACTIVATOR PROTEIN MED"/>
    <property type="match status" value="1"/>
</dbReference>
<dbReference type="InterPro" id="IPR028082">
    <property type="entry name" value="Peripla_BP_I"/>
</dbReference>
<dbReference type="EMBL" id="LGCK01000007">
    <property type="protein sequence ID" value="KPL72538.1"/>
    <property type="molecule type" value="Genomic_DNA"/>
</dbReference>
<dbReference type="PANTHER" id="PTHR34296:SF2">
    <property type="entry name" value="ABC TRANSPORTER GUANOSINE-BINDING PROTEIN NUPN"/>
    <property type="match status" value="1"/>
</dbReference>
<evidence type="ECO:0000256" key="4">
    <source>
        <dbReference type="ARBA" id="ARBA00022729"/>
    </source>
</evidence>
<keyword evidence="5" id="KW-0472">Membrane</keyword>
<reference evidence="9 10" key="1">
    <citation type="submission" date="2015-07" db="EMBL/GenBank/DDBJ databases">
        <title>Genome sequence of Leptolinea tardivitalis DSM 16556.</title>
        <authorList>
            <person name="Hemp J."/>
            <person name="Ward L.M."/>
            <person name="Pace L.A."/>
            <person name="Fischer W.W."/>
        </authorList>
    </citation>
    <scope>NUCLEOTIDE SEQUENCE [LARGE SCALE GENOMIC DNA]</scope>
    <source>
        <strain evidence="9 10">YMTK-2</strain>
    </source>
</reference>
<accession>A0A0N8GLH8</accession>
<organism evidence="9 10">
    <name type="scientific">Leptolinea tardivitalis</name>
    <dbReference type="NCBI Taxonomy" id="229920"/>
    <lineage>
        <taxon>Bacteria</taxon>
        <taxon>Bacillati</taxon>
        <taxon>Chloroflexota</taxon>
        <taxon>Anaerolineae</taxon>
        <taxon>Anaerolineales</taxon>
        <taxon>Anaerolineaceae</taxon>
        <taxon>Leptolinea</taxon>
    </lineage>
</organism>
<sequence length="362" mass="37899">MKTRLFAVLSFIVVLSMVITGCAPAAAPAAQATAAPAASAEVDCTKADSFCVGLVTDVGKVDDKSFNQSAYEGLKKAEKELGATIKYIETTDSKDYGKNIATFAENGYKVIVTVGFALGEATIAAAKQYPDVKFIGVDQSQTDVIPNLSGIIFDEDKSGYLAGVLAGLMTKSNKVGGVFATDTIPPVWRFGEGYRAGVKSVNDKAEINIVYHNDVGLDKTFVDPEWGKTTANSMMDKGVDVIFSAGGKTGNGGLIAVAGKSTADKPIYAIGVDADQYYSVPEAQKVLLSSAMKDITPAVFDNIKAVKDGTYKGGNFVGPVFLAPFHDLDSAVSADIKAKLDEVSKGLKDGSIKTNVAPTKPG</sequence>
<dbReference type="STRING" id="229920.ADM99_05290"/>
<dbReference type="Pfam" id="PF02608">
    <property type="entry name" value="Bmp"/>
    <property type="match status" value="1"/>
</dbReference>
<evidence type="ECO:0000256" key="6">
    <source>
        <dbReference type="ARBA" id="ARBA00023288"/>
    </source>
</evidence>
<evidence type="ECO:0000256" key="1">
    <source>
        <dbReference type="ARBA" id="ARBA00004193"/>
    </source>
</evidence>
<evidence type="ECO:0000256" key="5">
    <source>
        <dbReference type="ARBA" id="ARBA00023136"/>
    </source>
</evidence>
<dbReference type="OrthoDB" id="9784230at2"/>
<feature type="domain" description="ABC transporter substrate-binding protein PnrA-like" evidence="8">
    <location>
        <begin position="54"/>
        <end position="315"/>
    </location>
</feature>
<feature type="chain" id="PRO_5006025802" evidence="7">
    <location>
        <begin position="26"/>
        <end position="362"/>
    </location>
</feature>
<dbReference type="InterPro" id="IPR050957">
    <property type="entry name" value="BMP_lipoprotein"/>
</dbReference>
<keyword evidence="4 7" id="KW-0732">Signal</keyword>
<dbReference type="Proteomes" id="UP000050430">
    <property type="component" value="Unassembled WGS sequence"/>
</dbReference>